<dbReference type="InterPro" id="IPR036188">
    <property type="entry name" value="FAD/NAD-bd_sf"/>
</dbReference>
<keyword evidence="8" id="KW-1185">Reference proteome</keyword>
<dbReference type="Gene3D" id="3.50.50.60">
    <property type="entry name" value="FAD/NAD(P)-binding domain"/>
    <property type="match status" value="3"/>
</dbReference>
<dbReference type="InterPro" id="IPR051820">
    <property type="entry name" value="FAD-binding_MO"/>
</dbReference>
<comment type="similarity">
    <text evidence="2">Belongs to the FAD-binding monooxygenase family.</text>
</comment>
<gene>
    <name evidence="7" type="ORF">SADO_07812</name>
</gene>
<sequence length="498" mass="56082">MSQAPNATEVLDVLIVGAGISGIGMACHLREECPDQSFAILERRTAIGGTWDLFRYPGIRSDSDMFTFGYRFRPWQEPKTLSDGGSIREYLVDTAREYGIEDQIHYGQKTERASWSSDEACWTLTVLDEASGESRSWRARYLVLCTGYYRYDAGHMPDFPGADRFKGQLIHPQQWPEDLDYRNKKVVVIGSGATAITLIPAMAEDTAHITMLQRSPSYIASLPAVDQISKTLQRWLPDSWVFGMARKRNIHVQRLIYSASRRYPKLVRRLLLASVRKQVGKDVDMRHFTPSYNPWDERLCVVPNGDLFKTLRSEKADIVTDHIETFTENGVQLQSGKTLEADIVISATGLNMQMLGDIEIVKDGEVQAPSQHMTYKGVLLESLPNLAAVFGYTNASWTLKADIAAAYVCRLLKHMAAKGYRSATPRAVDAQPVDASIMDALNSNYVKRASHKLPRQGDKLPWRVLNHYSRDREMLVEQPIEDGVLQFDAAASERRNAA</sequence>
<proteinExistence type="inferred from homology"/>
<dbReference type="PANTHER" id="PTHR43872:SF1">
    <property type="entry name" value="MONOOXYGENASE, PUTATIVE (AFU_ORTHOLOGUE AFUA_8G02570)-RELATED"/>
    <property type="match status" value="1"/>
</dbReference>
<dbReference type="PANTHER" id="PTHR43872">
    <property type="entry name" value="MONOOXYGENASE, PUTATIVE (AFU_ORTHOLOGUE AFUA_8G02570)-RELATED"/>
    <property type="match status" value="1"/>
</dbReference>
<dbReference type="EMBL" id="APND01000002">
    <property type="protein sequence ID" value="MES1929145.1"/>
    <property type="molecule type" value="Genomic_DNA"/>
</dbReference>
<comment type="cofactor">
    <cofactor evidence="1">
        <name>FAD</name>
        <dbReference type="ChEBI" id="CHEBI:57692"/>
    </cofactor>
</comment>
<keyword evidence="6 7" id="KW-0503">Monooxygenase</keyword>
<protein>
    <submittedName>
        <fullName evidence="7">Monooxygenase</fullName>
    </submittedName>
</protein>
<dbReference type="SUPFAM" id="SSF51905">
    <property type="entry name" value="FAD/NAD(P)-binding domain"/>
    <property type="match status" value="1"/>
</dbReference>
<evidence type="ECO:0000256" key="4">
    <source>
        <dbReference type="ARBA" id="ARBA00022827"/>
    </source>
</evidence>
<evidence type="ECO:0000313" key="8">
    <source>
        <dbReference type="Proteomes" id="UP001460888"/>
    </source>
</evidence>
<name>A0ABV2B0Q3_9GAMM</name>
<keyword evidence="5" id="KW-0560">Oxidoreductase</keyword>
<dbReference type="Proteomes" id="UP001460888">
    <property type="component" value="Unassembled WGS sequence"/>
</dbReference>
<dbReference type="RefSeq" id="WP_353110640.1">
    <property type="nucleotide sequence ID" value="NZ_APND01000002.1"/>
</dbReference>
<evidence type="ECO:0000256" key="2">
    <source>
        <dbReference type="ARBA" id="ARBA00010139"/>
    </source>
</evidence>
<evidence type="ECO:0000313" key="7">
    <source>
        <dbReference type="EMBL" id="MES1929145.1"/>
    </source>
</evidence>
<evidence type="ECO:0000256" key="6">
    <source>
        <dbReference type="ARBA" id="ARBA00023033"/>
    </source>
</evidence>
<keyword evidence="3" id="KW-0285">Flavoprotein</keyword>
<keyword evidence="4" id="KW-0274">FAD</keyword>
<accession>A0ABV2B0Q3</accession>
<dbReference type="GO" id="GO:0004497">
    <property type="term" value="F:monooxygenase activity"/>
    <property type="evidence" value="ECO:0007669"/>
    <property type="project" value="UniProtKB-KW"/>
</dbReference>
<dbReference type="InterPro" id="IPR020946">
    <property type="entry name" value="Flavin_mOase-like"/>
</dbReference>
<reference evidence="7 8" key="1">
    <citation type="submission" date="2013-03" db="EMBL/GenBank/DDBJ databases">
        <title>Salinisphaera dokdonensis CL-ES53 Genome Sequencing.</title>
        <authorList>
            <person name="Li C."/>
            <person name="Lai Q."/>
            <person name="Shao Z."/>
        </authorList>
    </citation>
    <scope>NUCLEOTIDE SEQUENCE [LARGE SCALE GENOMIC DNA]</scope>
    <source>
        <strain evidence="7 8">CL-ES53</strain>
    </source>
</reference>
<evidence type="ECO:0000256" key="3">
    <source>
        <dbReference type="ARBA" id="ARBA00022630"/>
    </source>
</evidence>
<organism evidence="7 8">
    <name type="scientific">Salinisphaera dokdonensis CL-ES53</name>
    <dbReference type="NCBI Taxonomy" id="1304272"/>
    <lineage>
        <taxon>Bacteria</taxon>
        <taxon>Pseudomonadati</taxon>
        <taxon>Pseudomonadota</taxon>
        <taxon>Gammaproteobacteria</taxon>
        <taxon>Salinisphaerales</taxon>
        <taxon>Salinisphaeraceae</taxon>
        <taxon>Salinisphaera</taxon>
    </lineage>
</organism>
<evidence type="ECO:0000256" key="5">
    <source>
        <dbReference type="ARBA" id="ARBA00023002"/>
    </source>
</evidence>
<evidence type="ECO:0000256" key="1">
    <source>
        <dbReference type="ARBA" id="ARBA00001974"/>
    </source>
</evidence>
<comment type="caution">
    <text evidence="7">The sequence shown here is derived from an EMBL/GenBank/DDBJ whole genome shotgun (WGS) entry which is preliminary data.</text>
</comment>
<dbReference type="Pfam" id="PF00743">
    <property type="entry name" value="FMO-like"/>
    <property type="match status" value="1"/>
</dbReference>